<reference evidence="1" key="1">
    <citation type="submission" date="2021-01" db="EMBL/GenBank/DDBJ databases">
        <authorList>
            <consortium name="Genoscope - CEA"/>
            <person name="William W."/>
        </authorList>
    </citation>
    <scope>NUCLEOTIDE SEQUENCE</scope>
</reference>
<dbReference type="Proteomes" id="UP000688137">
    <property type="component" value="Unassembled WGS sequence"/>
</dbReference>
<accession>A0A8S1PSM8</accession>
<dbReference type="EMBL" id="CAJJDM010000132">
    <property type="protein sequence ID" value="CAD8106004.1"/>
    <property type="molecule type" value="Genomic_DNA"/>
</dbReference>
<organism evidence="1 2">
    <name type="scientific">Paramecium primaurelia</name>
    <dbReference type="NCBI Taxonomy" id="5886"/>
    <lineage>
        <taxon>Eukaryota</taxon>
        <taxon>Sar</taxon>
        <taxon>Alveolata</taxon>
        <taxon>Ciliophora</taxon>
        <taxon>Intramacronucleata</taxon>
        <taxon>Oligohymenophorea</taxon>
        <taxon>Peniculida</taxon>
        <taxon>Parameciidae</taxon>
        <taxon>Paramecium</taxon>
    </lineage>
</organism>
<evidence type="ECO:0000313" key="1">
    <source>
        <dbReference type="EMBL" id="CAD8106004.1"/>
    </source>
</evidence>
<sequence length="428" mass="49991">MNTLSSNPKKTMFYAAAQNMLNQHSNQSSMSNLKRGLFQLALVPPNNQREQLNQSLNNNSDRAKQNISLPRKSNIFQQDRDRSLSYKLNNSIENNTSQERLQNAYNIKGNFQNANENPSFLVEKEIKKQELKEYLLKQIQEKQIQQKQEQERIKIEDIKAEELVKRQLEDIRIRQRSKFEIPPQSQIQEKSGITKKISKPSKIIHFSLKRWTIHNNINNLQQSQLKQNDVSSVRNNIKQMIRKSSQLLPQNNDLIQEQQQYQSNDKQLECETIFIPANQKLNTDIDTSQYQPSLQEISKSTHNFIQNNSFQQPQLNNMSTISNPINNSQHYSSQNQNINSIINHSRLTISQLTQRDRSISNEKQSEELLAKVDEIKDEIKGLQQKLKKPVQTNLQLKLPHRTAMLMQISSKNQIQVQKQEDPKSSQRN</sequence>
<gene>
    <name evidence="1" type="ORF">PPRIM_AZ9-3.1.T1290038</name>
</gene>
<dbReference type="OMA" id="XERFENQ"/>
<protein>
    <submittedName>
        <fullName evidence="1">Uncharacterized protein</fullName>
    </submittedName>
</protein>
<comment type="caution">
    <text evidence="1">The sequence shown here is derived from an EMBL/GenBank/DDBJ whole genome shotgun (WGS) entry which is preliminary data.</text>
</comment>
<keyword evidence="2" id="KW-1185">Reference proteome</keyword>
<dbReference type="AlphaFoldDB" id="A0A8S1PSM8"/>
<name>A0A8S1PSM8_PARPR</name>
<evidence type="ECO:0000313" key="2">
    <source>
        <dbReference type="Proteomes" id="UP000688137"/>
    </source>
</evidence>
<proteinExistence type="predicted"/>